<evidence type="ECO:0000313" key="5">
    <source>
        <dbReference type="Proteomes" id="UP001327560"/>
    </source>
</evidence>
<accession>A0AAQ3L760</accession>
<dbReference type="AlphaFoldDB" id="A0AAQ3L760"/>
<keyword evidence="2" id="KW-0812">Transmembrane</keyword>
<organism evidence="4 5">
    <name type="scientific">Canna indica</name>
    <name type="common">Indian-shot</name>
    <dbReference type="NCBI Taxonomy" id="4628"/>
    <lineage>
        <taxon>Eukaryota</taxon>
        <taxon>Viridiplantae</taxon>
        <taxon>Streptophyta</taxon>
        <taxon>Embryophyta</taxon>
        <taxon>Tracheophyta</taxon>
        <taxon>Spermatophyta</taxon>
        <taxon>Magnoliopsida</taxon>
        <taxon>Liliopsida</taxon>
        <taxon>Zingiberales</taxon>
        <taxon>Cannaceae</taxon>
        <taxon>Canna</taxon>
    </lineage>
</organism>
<evidence type="ECO:0000313" key="4">
    <source>
        <dbReference type="EMBL" id="WOL18212.1"/>
    </source>
</evidence>
<feature type="compositionally biased region" description="Low complexity" evidence="1">
    <location>
        <begin position="134"/>
        <end position="149"/>
    </location>
</feature>
<proteinExistence type="predicted"/>
<feature type="compositionally biased region" description="Basic and acidic residues" evidence="1">
    <location>
        <begin position="124"/>
        <end position="133"/>
    </location>
</feature>
<gene>
    <name evidence="4" type="ORF">Cni_G27005</name>
</gene>
<reference evidence="4 5" key="1">
    <citation type="submission" date="2023-10" db="EMBL/GenBank/DDBJ databases">
        <title>Chromosome-scale genome assembly provides insights into flower coloration mechanisms of Canna indica.</title>
        <authorList>
            <person name="Li C."/>
        </authorList>
    </citation>
    <scope>NUCLEOTIDE SEQUENCE [LARGE SCALE GENOMIC DNA]</scope>
    <source>
        <tissue evidence="4">Flower</tissue>
    </source>
</reference>
<dbReference type="Pfam" id="PF14364">
    <property type="entry name" value="DUF4408"/>
    <property type="match status" value="1"/>
</dbReference>
<keyword evidence="2" id="KW-0472">Membrane</keyword>
<feature type="transmembrane region" description="Helical" evidence="2">
    <location>
        <begin position="62"/>
        <end position="81"/>
    </location>
</feature>
<feature type="compositionally biased region" description="Low complexity" evidence="1">
    <location>
        <begin position="226"/>
        <end position="237"/>
    </location>
</feature>
<feature type="domain" description="DUF4408" evidence="3">
    <location>
        <begin position="52"/>
        <end position="82"/>
    </location>
</feature>
<evidence type="ECO:0000256" key="1">
    <source>
        <dbReference type="SAM" id="MobiDB-lite"/>
    </source>
</evidence>
<dbReference type="Proteomes" id="UP001327560">
    <property type="component" value="Chromosome 8"/>
</dbReference>
<feature type="region of interest" description="Disordered" evidence="1">
    <location>
        <begin position="225"/>
        <end position="252"/>
    </location>
</feature>
<protein>
    <recommendedName>
        <fullName evidence="3">DUF4408 domain-containing protein</fullName>
    </recommendedName>
</protein>
<feature type="compositionally biased region" description="Polar residues" evidence="1">
    <location>
        <begin position="161"/>
        <end position="176"/>
    </location>
</feature>
<dbReference type="EMBL" id="CP136897">
    <property type="protein sequence ID" value="WOL18212.1"/>
    <property type="molecule type" value="Genomic_DNA"/>
</dbReference>
<keyword evidence="5" id="KW-1185">Reference proteome</keyword>
<feature type="region of interest" description="Disordered" evidence="1">
    <location>
        <begin position="90"/>
        <end position="189"/>
    </location>
</feature>
<dbReference type="InterPro" id="IPR025520">
    <property type="entry name" value="DUF4408"/>
</dbReference>
<evidence type="ECO:0000256" key="2">
    <source>
        <dbReference type="SAM" id="Phobius"/>
    </source>
</evidence>
<feature type="compositionally biased region" description="Basic and acidic residues" evidence="1">
    <location>
        <begin position="91"/>
        <end position="101"/>
    </location>
</feature>
<keyword evidence="2" id="KW-1133">Transmembrane helix</keyword>
<name>A0AAQ3L760_9LILI</name>
<sequence>MGNPQWSSKTSGYETAIWAAKISFCFLGVLAFGAGARSAVPAVAGAVSSSLPGFWASLRSWFAPPYLFVTVHLIIFVIWKLSDQKHHHRNREQWAAEEHMADSGNPAKVKSLESSDATPLLRKPSPEIWRDEISPSPSVTAVAVSLPDPDSDKSSTSDASCLTTETGERSTASSAPVVNKSAEPETKSSITVEDEEDLVAAAVTAAGIENESMEATWKAILEKSSRAAAQTPAAASRRGVEAPPSSTGHDELNRRINDFIKRNHEQIRFLNGRRQ</sequence>
<evidence type="ECO:0000259" key="3">
    <source>
        <dbReference type="Pfam" id="PF14364"/>
    </source>
</evidence>